<accession>A0A1Q2LH23</accession>
<proteinExistence type="predicted"/>
<dbReference type="RefSeq" id="WP_077388724.1">
    <property type="nucleotide sequence ID" value="NZ_CP019645.1"/>
</dbReference>
<evidence type="ECO:0000256" key="2">
    <source>
        <dbReference type="SAM" id="Phobius"/>
    </source>
</evidence>
<feature type="transmembrane region" description="Helical" evidence="2">
    <location>
        <begin position="34"/>
        <end position="59"/>
    </location>
</feature>
<evidence type="ECO:0000256" key="1">
    <source>
        <dbReference type="SAM" id="Coils"/>
    </source>
</evidence>
<evidence type="ECO:0000313" key="3">
    <source>
        <dbReference type="EMBL" id="AQQ59766.1"/>
    </source>
</evidence>
<keyword evidence="2" id="KW-0472">Membrane</keyword>
<dbReference type="EMBL" id="CP019645">
    <property type="protein sequence ID" value="AQQ59766.1"/>
    <property type="molecule type" value="Genomic_DNA"/>
</dbReference>
<sequence length="81" mass="8867">MDSDIKALLEQVKSLQNELDAQKKTTKNALKLSIGVGILCFFFVALNLSILFTIAGGVAGNERKVQSLQTQVEKMQNLGEK</sequence>
<organism evidence="3 4">
    <name type="scientific">Helicobacter bilis</name>
    <dbReference type="NCBI Taxonomy" id="37372"/>
    <lineage>
        <taxon>Bacteria</taxon>
        <taxon>Pseudomonadati</taxon>
        <taxon>Campylobacterota</taxon>
        <taxon>Epsilonproteobacteria</taxon>
        <taxon>Campylobacterales</taxon>
        <taxon>Helicobacteraceae</taxon>
        <taxon>Helicobacter</taxon>
    </lineage>
</organism>
<keyword evidence="2" id="KW-0812">Transmembrane</keyword>
<name>A0A1Q2LH23_9HELI</name>
<keyword evidence="2" id="KW-1133">Transmembrane helix</keyword>
<keyword evidence="1" id="KW-0175">Coiled coil</keyword>
<evidence type="ECO:0000313" key="4">
    <source>
        <dbReference type="Proteomes" id="UP000188298"/>
    </source>
</evidence>
<dbReference type="AlphaFoldDB" id="A0A1Q2LH23"/>
<gene>
    <name evidence="3" type="ORF">XJ32_06310</name>
</gene>
<feature type="coiled-coil region" evidence="1">
    <location>
        <begin position="5"/>
        <end position="32"/>
    </location>
</feature>
<dbReference type="Proteomes" id="UP000188298">
    <property type="component" value="Chromosome"/>
</dbReference>
<dbReference type="KEGG" id="hbl:XJ32_06310"/>
<reference evidence="3 4" key="1">
    <citation type="submission" date="2017-02" db="EMBL/GenBank/DDBJ databases">
        <title>Whole genome sequencing of Helicobacter bilis strain AAQJH.</title>
        <authorList>
            <person name="Conlan S."/>
            <person name="Thomas P.J."/>
            <person name="Mullikin J."/>
            <person name="Palmore T.N."/>
            <person name="Frank K.M."/>
            <person name="Segre J.A."/>
        </authorList>
    </citation>
    <scope>NUCLEOTIDE SEQUENCE [LARGE SCALE GENOMIC DNA]</scope>
    <source>
        <strain evidence="3 4">AAQJH</strain>
    </source>
</reference>
<protein>
    <submittedName>
        <fullName evidence="3">Uncharacterized protein</fullName>
    </submittedName>
</protein>